<comment type="caution">
    <text evidence="2">The sequence shown here is derived from an EMBL/GenBank/DDBJ whole genome shotgun (WGS) entry which is preliminary data.</text>
</comment>
<dbReference type="SUPFAM" id="SSF63829">
    <property type="entry name" value="Calcium-dependent phosphotriesterase"/>
    <property type="match status" value="1"/>
</dbReference>
<evidence type="ECO:0000256" key="1">
    <source>
        <dbReference type="SAM" id="SignalP"/>
    </source>
</evidence>
<protein>
    <submittedName>
        <fullName evidence="2">ATP/GTP-binding protein</fullName>
    </submittedName>
</protein>
<proteinExistence type="predicted"/>
<accession>A0ABQ5LQZ6</accession>
<sequence length="283" mass="28993">MRYITICATLCLASAASAETLTELWTLDGFQMPESAYYEAGSGNIVVSNIGAFGPDGGMDGALSLVSPDGSLIEASWVDGLMDPKGMASHDGKLYVADAVGLQVVDIASGTLEATIALPGAMFPNDVAVGPDGAVYVSEFMGGGIFRVMDGTAELWKELGSLPLPNGIFVDGDRMIVGSFGDEMGENFAVNNPGGLIAVDLATGEATPLDGAQGVASVDGLVAVGDMIVYDDNPTGRIMLWKDGTNQVIAETAPGAADLGAMDTTILVPNLNAGQVTAYQLSE</sequence>
<keyword evidence="3" id="KW-1185">Reference proteome</keyword>
<name>A0ABQ5LQZ6_9RHOB</name>
<gene>
    <name evidence="2" type="ORF">STA1M1_09020</name>
</gene>
<dbReference type="Gene3D" id="2.120.10.30">
    <property type="entry name" value="TolB, C-terminal domain"/>
    <property type="match status" value="1"/>
</dbReference>
<dbReference type="Proteomes" id="UP001144205">
    <property type="component" value="Unassembled WGS sequence"/>
</dbReference>
<evidence type="ECO:0000313" key="3">
    <source>
        <dbReference type="Proteomes" id="UP001144205"/>
    </source>
</evidence>
<reference evidence="2" key="1">
    <citation type="journal article" date="2023" name="Int. J. Syst. Evol. Microbiol.">
        <title>Sinisalibacter aestuarii sp. nov., isolated from estuarine sediment of the Arakawa River.</title>
        <authorList>
            <person name="Arafat S.T."/>
            <person name="Hirano S."/>
            <person name="Sato A."/>
            <person name="Takeuchi K."/>
            <person name="Yasuda T."/>
            <person name="Terahara T."/>
            <person name="Hamada M."/>
            <person name="Kobayashi T."/>
        </authorList>
    </citation>
    <scope>NUCLEOTIDE SEQUENCE</scope>
    <source>
        <strain evidence="2">B-399</strain>
    </source>
</reference>
<feature type="chain" id="PRO_5045119512" evidence="1">
    <location>
        <begin position="19"/>
        <end position="283"/>
    </location>
</feature>
<evidence type="ECO:0000313" key="2">
    <source>
        <dbReference type="EMBL" id="GKY87033.1"/>
    </source>
</evidence>
<feature type="signal peptide" evidence="1">
    <location>
        <begin position="1"/>
        <end position="18"/>
    </location>
</feature>
<keyword evidence="1" id="KW-0732">Signal</keyword>
<dbReference type="EMBL" id="BROH01000001">
    <property type="protein sequence ID" value="GKY87033.1"/>
    <property type="molecule type" value="Genomic_DNA"/>
</dbReference>
<dbReference type="InterPro" id="IPR011042">
    <property type="entry name" value="6-blade_b-propeller_TolB-like"/>
</dbReference>
<organism evidence="2 3">
    <name type="scientific">Sinisalibacter aestuarii</name>
    <dbReference type="NCBI Taxonomy" id="2949426"/>
    <lineage>
        <taxon>Bacteria</taxon>
        <taxon>Pseudomonadati</taxon>
        <taxon>Pseudomonadota</taxon>
        <taxon>Alphaproteobacteria</taxon>
        <taxon>Rhodobacterales</taxon>
        <taxon>Roseobacteraceae</taxon>
        <taxon>Sinisalibacter</taxon>
    </lineage>
</organism>
<dbReference type="RefSeq" id="WP_281840968.1">
    <property type="nucleotide sequence ID" value="NZ_BROH01000001.1"/>
</dbReference>